<keyword evidence="4" id="KW-1185">Reference proteome</keyword>
<dbReference type="PRINTS" id="PR00837">
    <property type="entry name" value="V5TPXLIKE"/>
</dbReference>
<dbReference type="OrthoDB" id="5820037at2759"/>
<dbReference type="Gene3D" id="3.40.33.10">
    <property type="entry name" value="CAP"/>
    <property type="match status" value="1"/>
</dbReference>
<organism evidence="3 4">
    <name type="scientific">Caenorhabditis nigoni</name>
    <dbReference type="NCBI Taxonomy" id="1611254"/>
    <lineage>
        <taxon>Eukaryota</taxon>
        <taxon>Metazoa</taxon>
        <taxon>Ecdysozoa</taxon>
        <taxon>Nematoda</taxon>
        <taxon>Chromadorea</taxon>
        <taxon>Rhabditida</taxon>
        <taxon>Rhabditina</taxon>
        <taxon>Rhabditomorpha</taxon>
        <taxon>Rhabditoidea</taxon>
        <taxon>Rhabditidae</taxon>
        <taxon>Peloderinae</taxon>
        <taxon>Caenorhabditis</taxon>
    </lineage>
</organism>
<accession>A0A2G5U6T2</accession>
<proteinExistence type="predicted"/>
<feature type="domain" description="SCP" evidence="2">
    <location>
        <begin position="23"/>
        <end position="187"/>
    </location>
</feature>
<dbReference type="FunFam" id="3.40.33.10:FF:000013">
    <property type="entry name" value="SCP-Like extracellular protein"/>
    <property type="match status" value="1"/>
</dbReference>
<evidence type="ECO:0000313" key="3">
    <source>
        <dbReference type="EMBL" id="PIC34966.1"/>
    </source>
</evidence>
<name>A0A2G5U6T2_9PELO</name>
<feature type="signal peptide" evidence="1">
    <location>
        <begin position="1"/>
        <end position="18"/>
    </location>
</feature>
<gene>
    <name evidence="3" type="primary">Cnig_chr_IV.g14467</name>
    <name evidence="3" type="ORF">B9Z55_014467</name>
</gene>
<keyword evidence="1" id="KW-0732">Signal</keyword>
<dbReference type="SMART" id="SM00198">
    <property type="entry name" value="SCP"/>
    <property type="match status" value="1"/>
</dbReference>
<evidence type="ECO:0000256" key="1">
    <source>
        <dbReference type="SAM" id="SignalP"/>
    </source>
</evidence>
<dbReference type="PRINTS" id="PR00838">
    <property type="entry name" value="V5ALLERGEN"/>
</dbReference>
<dbReference type="Pfam" id="PF00188">
    <property type="entry name" value="CAP"/>
    <property type="match status" value="1"/>
</dbReference>
<reference evidence="4" key="1">
    <citation type="submission" date="2017-10" db="EMBL/GenBank/DDBJ databases">
        <title>Rapid genome shrinkage in a self-fertile nematode reveals novel sperm competition proteins.</title>
        <authorList>
            <person name="Yin D."/>
            <person name="Schwarz E.M."/>
            <person name="Thomas C.G."/>
            <person name="Felde R.L."/>
            <person name="Korf I.F."/>
            <person name="Cutter A.D."/>
            <person name="Schartner C.M."/>
            <person name="Ralston E.J."/>
            <person name="Meyer B.J."/>
            <person name="Haag E.S."/>
        </authorList>
    </citation>
    <scope>NUCLEOTIDE SEQUENCE [LARGE SCALE GENOMIC DNA]</scope>
    <source>
        <strain evidence="4">JU1422</strain>
    </source>
</reference>
<dbReference type="CDD" id="cd05380">
    <property type="entry name" value="CAP_euk"/>
    <property type="match status" value="1"/>
</dbReference>
<dbReference type="AlphaFoldDB" id="A0A2G5U6T2"/>
<dbReference type="InterPro" id="IPR002413">
    <property type="entry name" value="V5_allergen-like"/>
</dbReference>
<dbReference type="InterPro" id="IPR001283">
    <property type="entry name" value="CRISP-related"/>
</dbReference>
<dbReference type="STRING" id="1611254.A0A2G5U6T2"/>
<dbReference type="PANTHER" id="PTHR10334">
    <property type="entry name" value="CYSTEINE-RICH SECRETORY PROTEIN-RELATED"/>
    <property type="match status" value="1"/>
</dbReference>
<evidence type="ECO:0000259" key="2">
    <source>
        <dbReference type="SMART" id="SM00198"/>
    </source>
</evidence>
<dbReference type="InterPro" id="IPR035940">
    <property type="entry name" value="CAP_sf"/>
</dbReference>
<evidence type="ECO:0000313" key="4">
    <source>
        <dbReference type="Proteomes" id="UP000230233"/>
    </source>
</evidence>
<dbReference type="Proteomes" id="UP000230233">
    <property type="component" value="Chromosome IV"/>
</dbReference>
<comment type="caution">
    <text evidence="3">The sequence shown here is derived from an EMBL/GenBank/DDBJ whole genome shotgun (WGS) entry which is preliminary data.</text>
</comment>
<dbReference type="EMBL" id="PDUG01000004">
    <property type="protein sequence ID" value="PIC34966.1"/>
    <property type="molecule type" value="Genomic_DNA"/>
</dbReference>
<sequence>MYFGIALLLSVFQLVVHAQFRANTQQFIVDIHNTFRSKVAKGTYVAQGITKPAGSNILKMKWDSTLAASAQAYVNTCPSVHSNTPGVGESIYTRGTTLPIAGLDVYGGAAAVAWEQEFQRFGWASNIFTMANAYPTDTTTAHATQMAWATTGLVGCGVKNCGPDPQQPIYNRAMVVCHYKSLGNILNQQIYKSGATCSECPAGTSCEAATGLCA</sequence>
<dbReference type="InterPro" id="IPR014044">
    <property type="entry name" value="CAP_dom"/>
</dbReference>
<feature type="chain" id="PRO_5013700562" description="SCP domain-containing protein" evidence="1">
    <location>
        <begin position="19"/>
        <end position="214"/>
    </location>
</feature>
<dbReference type="SUPFAM" id="SSF55797">
    <property type="entry name" value="PR-1-like"/>
    <property type="match status" value="1"/>
</dbReference>
<protein>
    <recommendedName>
        <fullName evidence="2">SCP domain-containing protein</fullName>
    </recommendedName>
</protein>